<feature type="signal peptide" evidence="1">
    <location>
        <begin position="1"/>
        <end position="18"/>
    </location>
</feature>
<organism evidence="2 3">
    <name type="scientific">Geomobilimonas luticola</name>
    <dbReference type="NCBI Taxonomy" id="1114878"/>
    <lineage>
        <taxon>Bacteria</taxon>
        <taxon>Pseudomonadati</taxon>
        <taxon>Thermodesulfobacteriota</taxon>
        <taxon>Desulfuromonadia</taxon>
        <taxon>Geobacterales</taxon>
        <taxon>Geobacteraceae</taxon>
        <taxon>Geomobilimonas</taxon>
    </lineage>
</organism>
<feature type="chain" id="PRO_5045370065" evidence="1">
    <location>
        <begin position="19"/>
        <end position="151"/>
    </location>
</feature>
<keyword evidence="1" id="KW-0732">Signal</keyword>
<accession>A0ABS5SAC9</accession>
<evidence type="ECO:0000256" key="1">
    <source>
        <dbReference type="SAM" id="SignalP"/>
    </source>
</evidence>
<proteinExistence type="predicted"/>
<evidence type="ECO:0000313" key="2">
    <source>
        <dbReference type="EMBL" id="MBT0652333.1"/>
    </source>
</evidence>
<keyword evidence="3" id="KW-1185">Reference proteome</keyword>
<dbReference type="RefSeq" id="WP_214174285.1">
    <property type="nucleotide sequence ID" value="NZ_JAHCVK010000001.1"/>
</dbReference>
<reference evidence="2 3" key="1">
    <citation type="submission" date="2021-05" db="EMBL/GenBank/DDBJ databases">
        <title>The draft genome of Geobacter luticola JCM 17780.</title>
        <authorList>
            <person name="Xu Z."/>
            <person name="Masuda Y."/>
            <person name="Itoh H."/>
            <person name="Senoo K."/>
        </authorList>
    </citation>
    <scope>NUCLEOTIDE SEQUENCE [LARGE SCALE GENOMIC DNA]</scope>
    <source>
        <strain evidence="2 3">JCM 17780</strain>
    </source>
</reference>
<gene>
    <name evidence="2" type="ORF">KI810_04640</name>
</gene>
<dbReference type="EMBL" id="JAHCVK010000001">
    <property type="protein sequence ID" value="MBT0652333.1"/>
    <property type="molecule type" value="Genomic_DNA"/>
</dbReference>
<comment type="caution">
    <text evidence="2">The sequence shown here is derived from an EMBL/GenBank/DDBJ whole genome shotgun (WGS) entry which is preliminary data.</text>
</comment>
<dbReference type="Proteomes" id="UP000756860">
    <property type="component" value="Unassembled WGS sequence"/>
</dbReference>
<protein>
    <submittedName>
        <fullName evidence="2">Uncharacterized protein</fullName>
    </submittedName>
</protein>
<sequence>MKRLIPLIIILLCLTAMAAAADRLPDGYGETLWGTDLRQVMKDYPGGNLERLHNDYVYRQFRPNREIFVRTFIFEDDHLTGVSIKFNPDYVKKSGTDKLLARFRKSFGEGVYEQSPSPHVISYIWEGAKTRISFGYMPKRPDMTIMVFQQK</sequence>
<evidence type="ECO:0000313" key="3">
    <source>
        <dbReference type="Proteomes" id="UP000756860"/>
    </source>
</evidence>
<name>A0ABS5SAC9_9BACT</name>